<evidence type="ECO:0000313" key="2">
    <source>
        <dbReference type="Proteomes" id="UP001152798"/>
    </source>
</evidence>
<accession>A0A9P0H4M1</accession>
<dbReference type="AlphaFoldDB" id="A0A9P0H4M1"/>
<proteinExistence type="predicted"/>
<dbReference type="Proteomes" id="UP001152798">
    <property type="component" value="Chromosome 2"/>
</dbReference>
<sequence>MSPEILGATMHISSAGRFVLHRPLQSCIIYHSLLLSPISCTNRSSLSDGIEASYRATIYHWPSNYGIRHGFVDTDLHFPLVPLEVLVAPRDVWECTVNFVGLFDMIVPTVSLIPMKEGNAPCMLKDIGWRELAVVEQVGSHLARRMASQLLPMIRRP</sequence>
<name>A0A9P0H4M1_NEZVI</name>
<reference evidence="1" key="1">
    <citation type="submission" date="2022-01" db="EMBL/GenBank/DDBJ databases">
        <authorList>
            <person name="King R."/>
        </authorList>
    </citation>
    <scope>NUCLEOTIDE SEQUENCE</scope>
</reference>
<dbReference type="EMBL" id="OV725078">
    <property type="protein sequence ID" value="CAH1394037.1"/>
    <property type="molecule type" value="Genomic_DNA"/>
</dbReference>
<keyword evidence="2" id="KW-1185">Reference proteome</keyword>
<gene>
    <name evidence="1" type="ORF">NEZAVI_LOCUS4598</name>
</gene>
<evidence type="ECO:0000313" key="1">
    <source>
        <dbReference type="EMBL" id="CAH1394037.1"/>
    </source>
</evidence>
<protein>
    <submittedName>
        <fullName evidence="1">Uncharacterized protein</fullName>
    </submittedName>
</protein>
<organism evidence="1 2">
    <name type="scientific">Nezara viridula</name>
    <name type="common">Southern green stink bug</name>
    <name type="synonym">Cimex viridulus</name>
    <dbReference type="NCBI Taxonomy" id="85310"/>
    <lineage>
        <taxon>Eukaryota</taxon>
        <taxon>Metazoa</taxon>
        <taxon>Ecdysozoa</taxon>
        <taxon>Arthropoda</taxon>
        <taxon>Hexapoda</taxon>
        <taxon>Insecta</taxon>
        <taxon>Pterygota</taxon>
        <taxon>Neoptera</taxon>
        <taxon>Paraneoptera</taxon>
        <taxon>Hemiptera</taxon>
        <taxon>Heteroptera</taxon>
        <taxon>Panheteroptera</taxon>
        <taxon>Pentatomomorpha</taxon>
        <taxon>Pentatomoidea</taxon>
        <taxon>Pentatomidae</taxon>
        <taxon>Pentatominae</taxon>
        <taxon>Nezara</taxon>
    </lineage>
</organism>